<evidence type="ECO:0000313" key="10">
    <source>
        <dbReference type="EMBL" id="KAK8939135.1"/>
    </source>
</evidence>
<evidence type="ECO:0000259" key="9">
    <source>
        <dbReference type="SMART" id="SM00336"/>
    </source>
</evidence>
<evidence type="ECO:0000256" key="8">
    <source>
        <dbReference type="ARBA" id="ARBA00023242"/>
    </source>
</evidence>
<dbReference type="GO" id="GO:0005634">
    <property type="term" value="C:nucleus"/>
    <property type="evidence" value="ECO:0007669"/>
    <property type="project" value="UniProtKB-SubCell"/>
</dbReference>
<accession>A0AAP0BH60</accession>
<dbReference type="SMART" id="SM00336">
    <property type="entry name" value="BBOX"/>
    <property type="match status" value="1"/>
</dbReference>
<evidence type="ECO:0000256" key="3">
    <source>
        <dbReference type="ARBA" id="ARBA00022737"/>
    </source>
</evidence>
<dbReference type="EMBL" id="JBBWWQ010000009">
    <property type="protein sequence ID" value="KAK8939135.1"/>
    <property type="molecule type" value="Genomic_DNA"/>
</dbReference>
<dbReference type="GO" id="GO:0008270">
    <property type="term" value="F:zinc ion binding"/>
    <property type="evidence" value="ECO:0007669"/>
    <property type="project" value="UniProtKB-KW"/>
</dbReference>
<dbReference type="PANTHER" id="PTHR31832:SF52">
    <property type="entry name" value="B-BOX ZINC FINGER PROTEIN 21"/>
    <property type="match status" value="1"/>
</dbReference>
<evidence type="ECO:0000256" key="7">
    <source>
        <dbReference type="ARBA" id="ARBA00023163"/>
    </source>
</evidence>
<keyword evidence="2" id="KW-0479">Metal-binding</keyword>
<comment type="subcellular location">
    <subcellularLocation>
        <location evidence="1">Nucleus</location>
    </subcellularLocation>
</comment>
<keyword evidence="11" id="KW-1185">Reference proteome</keyword>
<reference evidence="10 11" key="1">
    <citation type="journal article" date="2022" name="Nat. Plants">
        <title>Genomes of leafy and leafless Platanthera orchids illuminate the evolution of mycoheterotrophy.</title>
        <authorList>
            <person name="Li M.H."/>
            <person name="Liu K.W."/>
            <person name="Li Z."/>
            <person name="Lu H.C."/>
            <person name="Ye Q.L."/>
            <person name="Zhang D."/>
            <person name="Wang J.Y."/>
            <person name="Li Y.F."/>
            <person name="Zhong Z.M."/>
            <person name="Liu X."/>
            <person name="Yu X."/>
            <person name="Liu D.K."/>
            <person name="Tu X.D."/>
            <person name="Liu B."/>
            <person name="Hao Y."/>
            <person name="Liao X.Y."/>
            <person name="Jiang Y.T."/>
            <person name="Sun W.H."/>
            <person name="Chen J."/>
            <person name="Chen Y.Q."/>
            <person name="Ai Y."/>
            <person name="Zhai J.W."/>
            <person name="Wu S.S."/>
            <person name="Zhou Z."/>
            <person name="Hsiao Y.Y."/>
            <person name="Wu W.L."/>
            <person name="Chen Y.Y."/>
            <person name="Lin Y.F."/>
            <person name="Hsu J.L."/>
            <person name="Li C.Y."/>
            <person name="Wang Z.W."/>
            <person name="Zhao X."/>
            <person name="Zhong W.Y."/>
            <person name="Ma X.K."/>
            <person name="Ma L."/>
            <person name="Huang J."/>
            <person name="Chen G.Z."/>
            <person name="Huang M.Z."/>
            <person name="Huang L."/>
            <person name="Peng D.H."/>
            <person name="Luo Y.B."/>
            <person name="Zou S.Q."/>
            <person name="Chen S.P."/>
            <person name="Lan S."/>
            <person name="Tsai W.C."/>
            <person name="Van de Peer Y."/>
            <person name="Liu Z.J."/>
        </authorList>
    </citation>
    <scope>NUCLEOTIDE SEQUENCE [LARGE SCALE GENOMIC DNA]</scope>
    <source>
        <strain evidence="10">Lor287</strain>
    </source>
</reference>
<feature type="domain" description="B box-type" evidence="9">
    <location>
        <begin position="19"/>
        <end position="66"/>
    </location>
</feature>
<dbReference type="PANTHER" id="PTHR31832">
    <property type="entry name" value="B-BOX ZINC FINGER PROTEIN 22"/>
    <property type="match status" value="1"/>
</dbReference>
<evidence type="ECO:0000256" key="5">
    <source>
        <dbReference type="ARBA" id="ARBA00022833"/>
    </source>
</evidence>
<sequence length="82" mass="8918">MQHQSPHLAHRLAGARHLATKSQCDVCGAEQASVLCCADEAVLSTGCDARVHWANKLAGKHRRFPLQLRRRVHGAGIESISP</sequence>
<keyword evidence="4" id="KW-0863">Zinc-finger</keyword>
<keyword evidence="8" id="KW-0539">Nucleus</keyword>
<dbReference type="InterPro" id="IPR049808">
    <property type="entry name" value="CONSTANS-like_Bbox1"/>
</dbReference>
<keyword evidence="7" id="KW-0804">Transcription</keyword>
<dbReference type="AlphaFoldDB" id="A0AAP0BH60"/>
<dbReference type="GO" id="GO:0009640">
    <property type="term" value="P:photomorphogenesis"/>
    <property type="evidence" value="ECO:0007669"/>
    <property type="project" value="TreeGrafter"/>
</dbReference>
<dbReference type="InterPro" id="IPR000315">
    <property type="entry name" value="Znf_B-box"/>
</dbReference>
<organism evidence="10 11">
    <name type="scientific">Platanthera zijinensis</name>
    <dbReference type="NCBI Taxonomy" id="2320716"/>
    <lineage>
        <taxon>Eukaryota</taxon>
        <taxon>Viridiplantae</taxon>
        <taxon>Streptophyta</taxon>
        <taxon>Embryophyta</taxon>
        <taxon>Tracheophyta</taxon>
        <taxon>Spermatophyta</taxon>
        <taxon>Magnoliopsida</taxon>
        <taxon>Liliopsida</taxon>
        <taxon>Asparagales</taxon>
        <taxon>Orchidaceae</taxon>
        <taxon>Orchidoideae</taxon>
        <taxon>Orchideae</taxon>
        <taxon>Orchidinae</taxon>
        <taxon>Platanthera</taxon>
    </lineage>
</organism>
<dbReference type="Proteomes" id="UP001418222">
    <property type="component" value="Unassembled WGS sequence"/>
</dbReference>
<name>A0AAP0BH60_9ASPA</name>
<comment type="caution">
    <text evidence="10">The sequence shown here is derived from an EMBL/GenBank/DDBJ whole genome shotgun (WGS) entry which is preliminary data.</text>
</comment>
<keyword evidence="3" id="KW-0677">Repeat</keyword>
<dbReference type="CDD" id="cd19821">
    <property type="entry name" value="Bbox1_BBX-like"/>
    <property type="match status" value="1"/>
</dbReference>
<keyword evidence="6" id="KW-0805">Transcription regulation</keyword>
<dbReference type="GO" id="GO:0006355">
    <property type="term" value="P:regulation of DNA-templated transcription"/>
    <property type="evidence" value="ECO:0007669"/>
    <property type="project" value="TreeGrafter"/>
</dbReference>
<evidence type="ECO:0000256" key="6">
    <source>
        <dbReference type="ARBA" id="ARBA00023015"/>
    </source>
</evidence>
<evidence type="ECO:0000256" key="1">
    <source>
        <dbReference type="ARBA" id="ARBA00004123"/>
    </source>
</evidence>
<protein>
    <submittedName>
        <fullName evidence="10">Zinc finger protein</fullName>
    </submittedName>
</protein>
<evidence type="ECO:0000256" key="2">
    <source>
        <dbReference type="ARBA" id="ARBA00022723"/>
    </source>
</evidence>
<gene>
    <name evidence="10" type="ORF">KSP39_PZI010830</name>
</gene>
<keyword evidence="5" id="KW-0862">Zinc</keyword>
<evidence type="ECO:0000313" key="11">
    <source>
        <dbReference type="Proteomes" id="UP001418222"/>
    </source>
</evidence>
<proteinExistence type="predicted"/>
<evidence type="ECO:0000256" key="4">
    <source>
        <dbReference type="ARBA" id="ARBA00022771"/>
    </source>
</evidence>
<dbReference type="InterPro" id="IPR051979">
    <property type="entry name" value="B-box_zinc_finger"/>
</dbReference>